<comment type="function">
    <text evidence="6 9">Catalyzes cyclization of the linear tetrapyrrole, hydroxymethylbilane, to the macrocyclic uroporphyrinogen III.</text>
</comment>
<keyword evidence="4 9" id="KW-0456">Lyase</keyword>
<accession>A0A1B1Z6P2</accession>
<dbReference type="Gene3D" id="3.40.50.10090">
    <property type="match status" value="2"/>
</dbReference>
<comment type="similarity">
    <text evidence="2 9">Belongs to the uroporphyrinogen-III synthase family.</text>
</comment>
<dbReference type="Proteomes" id="UP000077412">
    <property type="component" value="Chromosome"/>
</dbReference>
<evidence type="ECO:0000256" key="2">
    <source>
        <dbReference type="ARBA" id="ARBA00008133"/>
    </source>
</evidence>
<feature type="domain" description="Tetrapyrrole biosynthesis uroporphyrinogen III synthase" evidence="10">
    <location>
        <begin position="25"/>
        <end position="242"/>
    </location>
</feature>
<dbReference type="PANTHER" id="PTHR38042">
    <property type="entry name" value="UROPORPHYRINOGEN-III SYNTHASE, CHLOROPLASTIC"/>
    <property type="match status" value="1"/>
</dbReference>
<evidence type="ECO:0000256" key="6">
    <source>
        <dbReference type="ARBA" id="ARBA00037589"/>
    </source>
</evidence>
<evidence type="ECO:0000256" key="1">
    <source>
        <dbReference type="ARBA" id="ARBA00004772"/>
    </source>
</evidence>
<dbReference type="EMBL" id="CP016761">
    <property type="protein sequence ID" value="ANX13094.1"/>
    <property type="molecule type" value="Genomic_DNA"/>
</dbReference>
<dbReference type="Pfam" id="PF02602">
    <property type="entry name" value="HEM4"/>
    <property type="match status" value="1"/>
</dbReference>
<comment type="catalytic activity">
    <reaction evidence="8 9">
        <text>hydroxymethylbilane = uroporphyrinogen III + H2O</text>
        <dbReference type="Rhea" id="RHEA:18965"/>
        <dbReference type="ChEBI" id="CHEBI:15377"/>
        <dbReference type="ChEBI" id="CHEBI:57308"/>
        <dbReference type="ChEBI" id="CHEBI:57845"/>
        <dbReference type="EC" id="4.2.1.75"/>
    </reaction>
</comment>
<dbReference type="EC" id="4.2.1.75" evidence="3 9"/>
<name>A0A1B1Z6P2_9BACL</name>
<dbReference type="OrthoDB" id="9815856at2"/>
<evidence type="ECO:0000256" key="3">
    <source>
        <dbReference type="ARBA" id="ARBA00013109"/>
    </source>
</evidence>
<dbReference type="GO" id="GO:0006780">
    <property type="term" value="P:uroporphyrinogen III biosynthetic process"/>
    <property type="evidence" value="ECO:0007669"/>
    <property type="project" value="UniProtKB-UniRule"/>
</dbReference>
<protein>
    <recommendedName>
        <fullName evidence="7 9">Uroporphyrinogen-III synthase</fullName>
        <ecNumber evidence="3 9">4.2.1.75</ecNumber>
    </recommendedName>
</protein>
<dbReference type="GO" id="GO:0006782">
    <property type="term" value="P:protoporphyrinogen IX biosynthetic process"/>
    <property type="evidence" value="ECO:0007669"/>
    <property type="project" value="UniProtKB-UniRule"/>
</dbReference>
<gene>
    <name evidence="11" type="ORF">ABE41_013870</name>
</gene>
<dbReference type="RefSeq" id="WP_066291408.1">
    <property type="nucleotide sequence ID" value="NZ_CP016761.1"/>
</dbReference>
<evidence type="ECO:0000259" key="10">
    <source>
        <dbReference type="Pfam" id="PF02602"/>
    </source>
</evidence>
<evidence type="ECO:0000313" key="11">
    <source>
        <dbReference type="EMBL" id="ANX13094.1"/>
    </source>
</evidence>
<evidence type="ECO:0000256" key="7">
    <source>
        <dbReference type="ARBA" id="ARBA00040167"/>
    </source>
</evidence>
<dbReference type="KEGG" id="far:ABE41_013870"/>
<organism evidence="11 12">
    <name type="scientific">Fictibacillus arsenicus</name>
    <dbReference type="NCBI Taxonomy" id="255247"/>
    <lineage>
        <taxon>Bacteria</taxon>
        <taxon>Bacillati</taxon>
        <taxon>Bacillota</taxon>
        <taxon>Bacilli</taxon>
        <taxon>Bacillales</taxon>
        <taxon>Fictibacillaceae</taxon>
        <taxon>Fictibacillus</taxon>
    </lineage>
</organism>
<dbReference type="InterPro" id="IPR003754">
    <property type="entry name" value="4pyrrol_synth_uPrphyn_synth"/>
</dbReference>
<evidence type="ECO:0000256" key="9">
    <source>
        <dbReference type="RuleBase" id="RU366031"/>
    </source>
</evidence>
<dbReference type="InterPro" id="IPR039793">
    <property type="entry name" value="UROS/Hem4"/>
</dbReference>
<comment type="pathway">
    <text evidence="1 9">Porphyrin-containing compound metabolism; protoporphyrin-IX biosynthesis; coproporphyrinogen-III from 5-aminolevulinate: step 3/4.</text>
</comment>
<dbReference type="InterPro" id="IPR036108">
    <property type="entry name" value="4pyrrol_syn_uPrphyn_synt_sf"/>
</dbReference>
<evidence type="ECO:0000256" key="4">
    <source>
        <dbReference type="ARBA" id="ARBA00023239"/>
    </source>
</evidence>
<dbReference type="STRING" id="255247.ABE41_013870"/>
<keyword evidence="12" id="KW-1185">Reference proteome</keyword>
<dbReference type="UniPathway" id="UPA00251">
    <property type="reaction ID" value="UER00320"/>
</dbReference>
<dbReference type="GO" id="GO:0004852">
    <property type="term" value="F:uroporphyrinogen-III synthase activity"/>
    <property type="evidence" value="ECO:0007669"/>
    <property type="project" value="UniProtKB-UniRule"/>
</dbReference>
<sequence length="253" mass="28292">MKTPEGPLAGKTVLVTRPIEHADSLLSLIKDEGGIPLPFPVVTITGTDKPLDEYSIQHLSSYKWIIFTSKNGVDHFFRIIKDKELSFDQHKFAAVGEKTAQAMQERGIHSILVPKRYDAEALAELLKKEVKDGEKVLFPKGNLAPSYIKDQLKDKADVEELVVYETKPAEDLDWGLALKADCCFFLSPSAVSFMTAYYEKKQISRILKTPAFCIGPTTKKAAVEKGFQHVFMPERYTAEDMVKLAAIYFQGGS</sequence>
<dbReference type="PANTHER" id="PTHR38042:SF1">
    <property type="entry name" value="UROPORPHYRINOGEN-III SYNTHASE, CHLOROPLASTIC"/>
    <property type="match status" value="1"/>
</dbReference>
<keyword evidence="5 9" id="KW-0627">Porphyrin biosynthesis</keyword>
<dbReference type="AlphaFoldDB" id="A0A1B1Z6P2"/>
<evidence type="ECO:0000256" key="8">
    <source>
        <dbReference type="ARBA" id="ARBA00048617"/>
    </source>
</evidence>
<dbReference type="SUPFAM" id="SSF69618">
    <property type="entry name" value="HemD-like"/>
    <property type="match status" value="1"/>
</dbReference>
<proteinExistence type="inferred from homology"/>
<evidence type="ECO:0000313" key="12">
    <source>
        <dbReference type="Proteomes" id="UP000077412"/>
    </source>
</evidence>
<dbReference type="CDD" id="cd06578">
    <property type="entry name" value="HemD"/>
    <property type="match status" value="1"/>
</dbReference>
<reference evidence="11 12" key="1">
    <citation type="submission" date="2016-08" db="EMBL/GenBank/DDBJ databases">
        <title>Complete genome sequence of Fictibacillus arsenicus G25-54, a strain with toxicity to nematodes and a potential arsenic-resistance activity.</title>
        <authorList>
            <person name="Zheng Z."/>
        </authorList>
    </citation>
    <scope>NUCLEOTIDE SEQUENCE [LARGE SCALE GENOMIC DNA]</scope>
    <source>
        <strain evidence="11 12">G25-54</strain>
    </source>
</reference>
<evidence type="ECO:0000256" key="5">
    <source>
        <dbReference type="ARBA" id="ARBA00023244"/>
    </source>
</evidence>